<protein>
    <submittedName>
        <fullName evidence="1">Uncharacterized protein</fullName>
    </submittedName>
</protein>
<dbReference type="Proteomes" id="UP000198287">
    <property type="component" value="Unassembled WGS sequence"/>
</dbReference>
<name>A0A226DCC8_FOLCA</name>
<organism evidence="1 2">
    <name type="scientific">Folsomia candida</name>
    <name type="common">Springtail</name>
    <dbReference type="NCBI Taxonomy" id="158441"/>
    <lineage>
        <taxon>Eukaryota</taxon>
        <taxon>Metazoa</taxon>
        <taxon>Ecdysozoa</taxon>
        <taxon>Arthropoda</taxon>
        <taxon>Hexapoda</taxon>
        <taxon>Collembola</taxon>
        <taxon>Entomobryomorpha</taxon>
        <taxon>Isotomoidea</taxon>
        <taxon>Isotomidae</taxon>
        <taxon>Proisotominae</taxon>
        <taxon>Folsomia</taxon>
    </lineage>
</organism>
<comment type="caution">
    <text evidence="1">The sequence shown here is derived from an EMBL/GenBank/DDBJ whole genome shotgun (WGS) entry which is preliminary data.</text>
</comment>
<dbReference type="EMBL" id="LNIX01000023">
    <property type="protein sequence ID" value="OXA43172.1"/>
    <property type="molecule type" value="Genomic_DNA"/>
</dbReference>
<keyword evidence="2" id="KW-1185">Reference proteome</keyword>
<gene>
    <name evidence="1" type="ORF">Fcan01_22131</name>
</gene>
<evidence type="ECO:0000313" key="1">
    <source>
        <dbReference type="EMBL" id="OXA43172.1"/>
    </source>
</evidence>
<accession>A0A226DCC8</accession>
<sequence>MPAVSVASGVAKEIHTFNWRVYDFSFLVEGRGDLSGVKYEFHAGDDISMPSDWKLAFNLDKDGLISISLQMMRWNGSADQVFAGLEVKTHPDRIITLEGEFKLECNDPFRNYYPSGMPPEKIKFNRWEPEWRVWRNCGVMPVDLDTMRQLLLDDVFSLDIKFTLFGAKLETTSVGGRKSVDNLTPALLDLMTRGGSIRH</sequence>
<dbReference type="AlphaFoldDB" id="A0A226DCC8"/>
<proteinExistence type="predicted"/>
<evidence type="ECO:0000313" key="2">
    <source>
        <dbReference type="Proteomes" id="UP000198287"/>
    </source>
</evidence>
<reference evidence="1 2" key="1">
    <citation type="submission" date="2015-12" db="EMBL/GenBank/DDBJ databases">
        <title>The genome of Folsomia candida.</title>
        <authorList>
            <person name="Faddeeva A."/>
            <person name="Derks M.F."/>
            <person name="Anvar Y."/>
            <person name="Smit S."/>
            <person name="Van Straalen N."/>
            <person name="Roelofs D."/>
        </authorList>
    </citation>
    <scope>NUCLEOTIDE SEQUENCE [LARGE SCALE GENOMIC DNA]</scope>
    <source>
        <strain evidence="1 2">VU population</strain>
        <tissue evidence="1">Whole body</tissue>
    </source>
</reference>